<evidence type="ECO:0000256" key="4">
    <source>
        <dbReference type="ARBA" id="ARBA00022692"/>
    </source>
</evidence>
<keyword evidence="13" id="KW-1185">Reference proteome</keyword>
<dbReference type="Proteomes" id="UP000007148">
    <property type="component" value="Unassembled WGS sequence"/>
</dbReference>
<organism evidence="12 13">
    <name type="scientific">Serendipita indica (strain DSM 11827)</name>
    <name type="common">Root endophyte fungus</name>
    <name type="synonym">Piriformospora indica</name>
    <dbReference type="NCBI Taxonomy" id="1109443"/>
    <lineage>
        <taxon>Eukaryota</taxon>
        <taxon>Fungi</taxon>
        <taxon>Dikarya</taxon>
        <taxon>Basidiomycota</taxon>
        <taxon>Agaricomycotina</taxon>
        <taxon>Agaricomycetes</taxon>
        <taxon>Sebacinales</taxon>
        <taxon>Serendipitaceae</taxon>
        <taxon>Serendipita</taxon>
    </lineage>
</organism>
<dbReference type="HOGENOM" id="CLU_015166_10_0_1"/>
<dbReference type="PROSITE" id="PS50920">
    <property type="entry name" value="SOLCAR"/>
    <property type="match status" value="3"/>
</dbReference>
<evidence type="ECO:0000313" key="13">
    <source>
        <dbReference type="Proteomes" id="UP000007148"/>
    </source>
</evidence>
<dbReference type="STRING" id="1109443.G4TME3"/>
<feature type="repeat" description="Solcar" evidence="10">
    <location>
        <begin position="11"/>
        <end position="102"/>
    </location>
</feature>
<evidence type="ECO:0000313" key="12">
    <source>
        <dbReference type="EMBL" id="CCA72490.1"/>
    </source>
</evidence>
<comment type="subcellular location">
    <subcellularLocation>
        <location evidence="1">Mitochondrion inner membrane</location>
        <topology evidence="1">Multi-pass membrane protein</topology>
    </subcellularLocation>
</comment>
<keyword evidence="6" id="KW-0999">Mitochondrion inner membrane</keyword>
<dbReference type="Gene3D" id="1.50.40.10">
    <property type="entry name" value="Mitochondrial carrier domain"/>
    <property type="match status" value="1"/>
</dbReference>
<comment type="caution">
    <text evidence="12">The sequence shown here is derived from an EMBL/GenBank/DDBJ whole genome shotgun (WGS) entry which is preliminary data.</text>
</comment>
<evidence type="ECO:0000256" key="1">
    <source>
        <dbReference type="ARBA" id="ARBA00004448"/>
    </source>
</evidence>
<keyword evidence="3 11" id="KW-0813">Transport</keyword>
<evidence type="ECO:0000256" key="3">
    <source>
        <dbReference type="ARBA" id="ARBA00022448"/>
    </source>
</evidence>
<evidence type="ECO:0000256" key="5">
    <source>
        <dbReference type="ARBA" id="ARBA00022737"/>
    </source>
</evidence>
<dbReference type="InParanoid" id="G4TME3"/>
<evidence type="ECO:0000256" key="6">
    <source>
        <dbReference type="ARBA" id="ARBA00022792"/>
    </source>
</evidence>
<keyword evidence="8" id="KW-0496">Mitochondrion</keyword>
<dbReference type="AlphaFoldDB" id="G4TME3"/>
<evidence type="ECO:0000256" key="7">
    <source>
        <dbReference type="ARBA" id="ARBA00022989"/>
    </source>
</evidence>
<dbReference type="eggNOG" id="KOG0752">
    <property type="taxonomic scope" value="Eukaryota"/>
</dbReference>
<dbReference type="GO" id="GO:0005743">
    <property type="term" value="C:mitochondrial inner membrane"/>
    <property type="evidence" value="ECO:0007669"/>
    <property type="project" value="UniProtKB-SubCell"/>
</dbReference>
<dbReference type="PANTHER" id="PTHR24089">
    <property type="entry name" value="SOLUTE CARRIER FAMILY 25"/>
    <property type="match status" value="1"/>
</dbReference>
<feature type="repeat" description="Solcar" evidence="10">
    <location>
        <begin position="216"/>
        <end position="305"/>
    </location>
</feature>
<accession>G4TME3</accession>
<evidence type="ECO:0000256" key="11">
    <source>
        <dbReference type="RuleBase" id="RU000488"/>
    </source>
</evidence>
<keyword evidence="4 10" id="KW-0812">Transmembrane</keyword>
<reference evidence="12 13" key="1">
    <citation type="journal article" date="2011" name="PLoS Pathog.">
        <title>Endophytic Life Strategies Decoded by Genome and Transcriptome Analyses of the Mutualistic Root Symbiont Piriformospora indica.</title>
        <authorList>
            <person name="Zuccaro A."/>
            <person name="Lahrmann U."/>
            <person name="Guldener U."/>
            <person name="Langen G."/>
            <person name="Pfiffi S."/>
            <person name="Biedenkopf D."/>
            <person name="Wong P."/>
            <person name="Samans B."/>
            <person name="Grimm C."/>
            <person name="Basiewicz M."/>
            <person name="Murat C."/>
            <person name="Martin F."/>
            <person name="Kogel K.H."/>
        </authorList>
    </citation>
    <scope>NUCLEOTIDE SEQUENCE [LARGE SCALE GENOMIC DNA]</scope>
    <source>
        <strain evidence="12 13">DSM 11827</strain>
    </source>
</reference>
<sequence length="308" mass="34761">MTSRVDQSSPGYWVRSIIAGGFAGGVAKTAVAPLDRVKILFQTHNQDYVRFIGSWRGIPGALKEIFRNEGFFGLYRGHSLTLARAVPHAAIGYTAYEASRRFVIRSPEQDTPLRRMITGSMAGVSALPFTYPFEVIRVRMALQTRLLPPEQRSVWYAIRSIYTEPSALPLRILHFYRGFAVSMLGTIPYRGGIFMVWETLKSQSRQHLSEEFRERNRHRLNLSIGAIAGATAQIVTYPLEVIRRNQQASRSTQENRRFLGFKETVSLIWKGAGWRGFYSGLGVGLIKQVPMHSISLAAWQAAKQILNI</sequence>
<evidence type="ECO:0000256" key="10">
    <source>
        <dbReference type="PROSITE-ProRule" id="PRU00282"/>
    </source>
</evidence>
<dbReference type="InterPro" id="IPR023395">
    <property type="entry name" value="MCP_dom_sf"/>
</dbReference>
<evidence type="ECO:0000256" key="2">
    <source>
        <dbReference type="ARBA" id="ARBA00006375"/>
    </source>
</evidence>
<protein>
    <submittedName>
        <fullName evidence="12">Probable LEU5-mitochondrial coenzyme A transporter-member of the mitochondrial carrier (MCF) family</fullName>
    </submittedName>
</protein>
<dbReference type="FunCoup" id="G4TME3">
    <property type="interactions" value="92"/>
</dbReference>
<name>G4TME3_SERID</name>
<evidence type="ECO:0000256" key="8">
    <source>
        <dbReference type="ARBA" id="ARBA00023128"/>
    </source>
</evidence>
<dbReference type="GO" id="GO:0055085">
    <property type="term" value="P:transmembrane transport"/>
    <property type="evidence" value="ECO:0007669"/>
    <property type="project" value="InterPro"/>
</dbReference>
<dbReference type="InterPro" id="IPR002067">
    <property type="entry name" value="MCP"/>
</dbReference>
<dbReference type="OrthoDB" id="270584at2759"/>
<proteinExistence type="inferred from homology"/>
<feature type="repeat" description="Solcar" evidence="10">
    <location>
        <begin position="110"/>
        <end position="203"/>
    </location>
</feature>
<keyword evidence="5" id="KW-0677">Repeat</keyword>
<dbReference type="EMBL" id="CAFZ01000167">
    <property type="protein sequence ID" value="CCA72490.1"/>
    <property type="molecule type" value="Genomic_DNA"/>
</dbReference>
<keyword evidence="9 10" id="KW-0472">Membrane</keyword>
<dbReference type="Pfam" id="PF00153">
    <property type="entry name" value="Mito_carr"/>
    <property type="match status" value="3"/>
</dbReference>
<dbReference type="InterPro" id="IPR002167">
    <property type="entry name" value="GDC-like"/>
</dbReference>
<dbReference type="OMA" id="VKQVPMH"/>
<gene>
    <name evidence="12" type="ORF">PIIN_06425</name>
</gene>
<keyword evidence="7" id="KW-1133">Transmembrane helix</keyword>
<dbReference type="SUPFAM" id="SSF103506">
    <property type="entry name" value="Mitochondrial carrier"/>
    <property type="match status" value="1"/>
</dbReference>
<dbReference type="PRINTS" id="PR00928">
    <property type="entry name" value="GRAVESDC"/>
</dbReference>
<comment type="similarity">
    <text evidence="2 11">Belongs to the mitochondrial carrier (TC 2.A.29) family.</text>
</comment>
<dbReference type="InterPro" id="IPR018108">
    <property type="entry name" value="MCP_transmembrane"/>
</dbReference>
<dbReference type="PRINTS" id="PR00926">
    <property type="entry name" value="MITOCARRIER"/>
</dbReference>
<evidence type="ECO:0000256" key="9">
    <source>
        <dbReference type="ARBA" id="ARBA00023136"/>
    </source>
</evidence>